<dbReference type="SUPFAM" id="SSF102114">
    <property type="entry name" value="Radical SAM enzymes"/>
    <property type="match status" value="1"/>
</dbReference>
<dbReference type="GO" id="GO:0046872">
    <property type="term" value="F:metal ion binding"/>
    <property type="evidence" value="ECO:0007669"/>
    <property type="project" value="UniProtKB-KW"/>
</dbReference>
<dbReference type="InterPro" id="IPR058240">
    <property type="entry name" value="rSAM_sf"/>
</dbReference>
<evidence type="ECO:0000256" key="5">
    <source>
        <dbReference type="ARBA" id="ARBA00022723"/>
    </source>
</evidence>
<dbReference type="PROSITE" id="PS01278">
    <property type="entry name" value="MTTASE_RADICAL"/>
    <property type="match status" value="1"/>
</dbReference>
<keyword evidence="4" id="KW-0949">S-adenosyl-L-methionine</keyword>
<evidence type="ECO:0000256" key="4">
    <source>
        <dbReference type="ARBA" id="ARBA00022691"/>
    </source>
</evidence>
<keyword evidence="6" id="KW-0408">Iron</keyword>
<dbReference type="InterPro" id="IPR005839">
    <property type="entry name" value="Methylthiotransferase"/>
</dbReference>
<evidence type="ECO:0000256" key="6">
    <source>
        <dbReference type="ARBA" id="ARBA00023004"/>
    </source>
</evidence>
<feature type="domain" description="Radical SAM core" evidence="9">
    <location>
        <begin position="170"/>
        <end position="412"/>
    </location>
</feature>
<reference evidence="10 11" key="1">
    <citation type="submission" date="2016-09" db="EMBL/GenBank/DDBJ databases">
        <title>Extensive genetic diversity and differential bi-allelic expression allows diatom success in the polar Southern Ocean.</title>
        <authorList>
            <consortium name="DOE Joint Genome Institute"/>
            <person name="Mock T."/>
            <person name="Otillar R.P."/>
            <person name="Strauss J."/>
            <person name="Dupont C."/>
            <person name="Frickenhaus S."/>
            <person name="Maumus F."/>
            <person name="Mcmullan M."/>
            <person name="Sanges R."/>
            <person name="Schmutz J."/>
            <person name="Toseland A."/>
            <person name="Valas R."/>
            <person name="Veluchamy A."/>
            <person name="Ward B.J."/>
            <person name="Allen A."/>
            <person name="Barry K."/>
            <person name="Falciatore A."/>
            <person name="Ferrante M."/>
            <person name="Fortunato A.E."/>
            <person name="Gloeckner G."/>
            <person name="Gruber A."/>
            <person name="Hipkin R."/>
            <person name="Janech M."/>
            <person name="Kroth P."/>
            <person name="Leese F."/>
            <person name="Lindquist E."/>
            <person name="Lyon B.R."/>
            <person name="Martin J."/>
            <person name="Mayer C."/>
            <person name="Parker M."/>
            <person name="Quesneville H."/>
            <person name="Raymond J."/>
            <person name="Uhlig C."/>
            <person name="Valentin K.U."/>
            <person name="Worden A.Z."/>
            <person name="Armbrust E.V."/>
            <person name="Bowler C."/>
            <person name="Green B."/>
            <person name="Moulton V."/>
            <person name="Van Oosterhout C."/>
            <person name="Grigoriev I."/>
        </authorList>
    </citation>
    <scope>NUCLEOTIDE SEQUENCE [LARGE SCALE GENOMIC DNA]</scope>
    <source>
        <strain evidence="10 11">CCMP1102</strain>
    </source>
</reference>
<keyword evidence="5" id="KW-0479">Metal-binding</keyword>
<dbReference type="GO" id="GO:0035599">
    <property type="term" value="F:aspartic acid methylthiotransferase activity"/>
    <property type="evidence" value="ECO:0007669"/>
    <property type="project" value="TreeGrafter"/>
</dbReference>
<proteinExistence type="inferred from homology"/>
<organism evidence="10 11">
    <name type="scientific">Fragilariopsis cylindrus CCMP1102</name>
    <dbReference type="NCBI Taxonomy" id="635003"/>
    <lineage>
        <taxon>Eukaryota</taxon>
        <taxon>Sar</taxon>
        <taxon>Stramenopiles</taxon>
        <taxon>Ochrophyta</taxon>
        <taxon>Bacillariophyta</taxon>
        <taxon>Bacillariophyceae</taxon>
        <taxon>Bacillariophycidae</taxon>
        <taxon>Bacillariales</taxon>
        <taxon>Bacillariaceae</taxon>
        <taxon>Fragilariopsis</taxon>
    </lineage>
</organism>
<dbReference type="InterPro" id="IPR005840">
    <property type="entry name" value="Ribosomal_uS12_MeSTrfase_RimO"/>
</dbReference>
<keyword evidence="3" id="KW-0963">Cytoplasm</keyword>
<name>A0A1E7F604_9STRA</name>
<dbReference type="SFLD" id="SFLDG01082">
    <property type="entry name" value="B12-binding_domain_containing"/>
    <property type="match status" value="1"/>
</dbReference>
<dbReference type="FunFam" id="3.80.30.20:FF:000001">
    <property type="entry name" value="tRNA-2-methylthio-N(6)-dimethylallyladenosine synthase 2"/>
    <property type="match status" value="1"/>
</dbReference>
<dbReference type="InterPro" id="IPR020612">
    <property type="entry name" value="Methylthiotransferase_CS"/>
</dbReference>
<dbReference type="AlphaFoldDB" id="A0A1E7F604"/>
<evidence type="ECO:0000313" key="10">
    <source>
        <dbReference type="EMBL" id="OEU13586.1"/>
    </source>
</evidence>
<dbReference type="GO" id="GO:0005829">
    <property type="term" value="C:cytosol"/>
    <property type="evidence" value="ECO:0007669"/>
    <property type="project" value="TreeGrafter"/>
</dbReference>
<dbReference type="HAMAP" id="MF_01865">
    <property type="entry name" value="MTTase_RimO"/>
    <property type="match status" value="1"/>
</dbReference>
<dbReference type="KEGG" id="fcy:FRACYDRAFT_226811"/>
<dbReference type="EMBL" id="KV784361">
    <property type="protein sequence ID" value="OEU13586.1"/>
    <property type="molecule type" value="Genomic_DNA"/>
</dbReference>
<dbReference type="InterPro" id="IPR012340">
    <property type="entry name" value="NA-bd_OB-fold"/>
</dbReference>
<dbReference type="Proteomes" id="UP000095751">
    <property type="component" value="Unassembled WGS sequence"/>
</dbReference>
<dbReference type="NCBIfam" id="TIGR01125">
    <property type="entry name" value="30S ribosomal protein S12 methylthiotransferase RimO"/>
    <property type="match status" value="1"/>
</dbReference>
<dbReference type="InterPro" id="IPR007197">
    <property type="entry name" value="rSAM"/>
</dbReference>
<dbReference type="SMART" id="SM00729">
    <property type="entry name" value="Elp3"/>
    <property type="match status" value="1"/>
</dbReference>
<dbReference type="PANTHER" id="PTHR43837">
    <property type="entry name" value="RIBOSOMAL PROTEIN S12 METHYLTHIOTRANSFERASE RIMO"/>
    <property type="match status" value="1"/>
</dbReference>
<accession>A0A1E7F604</accession>
<dbReference type="InParanoid" id="A0A1E7F604"/>
<dbReference type="Pfam" id="PF00919">
    <property type="entry name" value="UPF0004"/>
    <property type="match status" value="1"/>
</dbReference>
<dbReference type="Pfam" id="PF18693">
    <property type="entry name" value="TRAM_2"/>
    <property type="match status" value="1"/>
</dbReference>
<evidence type="ECO:0000256" key="1">
    <source>
        <dbReference type="ARBA" id="ARBA00001966"/>
    </source>
</evidence>
<evidence type="ECO:0000256" key="7">
    <source>
        <dbReference type="ARBA" id="ARBA00023014"/>
    </source>
</evidence>
<keyword evidence="7" id="KW-0411">Iron-sulfur</keyword>
<evidence type="ECO:0000259" key="8">
    <source>
        <dbReference type="PROSITE" id="PS51449"/>
    </source>
</evidence>
<keyword evidence="11" id="KW-1185">Reference proteome</keyword>
<dbReference type="InterPro" id="IPR038135">
    <property type="entry name" value="Methylthiotransferase_N_sf"/>
</dbReference>
<keyword evidence="2" id="KW-0004">4Fe-4S</keyword>
<dbReference type="Gene3D" id="3.40.50.12160">
    <property type="entry name" value="Methylthiotransferase, N-terminal domain"/>
    <property type="match status" value="1"/>
</dbReference>
<dbReference type="Pfam" id="PF04055">
    <property type="entry name" value="Radical_SAM"/>
    <property type="match status" value="1"/>
</dbReference>
<dbReference type="Gene3D" id="3.80.30.20">
    <property type="entry name" value="tm_1862 like domain"/>
    <property type="match status" value="1"/>
</dbReference>
<dbReference type="GO" id="GO:0051539">
    <property type="term" value="F:4 iron, 4 sulfur cluster binding"/>
    <property type="evidence" value="ECO:0007669"/>
    <property type="project" value="UniProtKB-KW"/>
</dbReference>
<dbReference type="Gene3D" id="2.40.50.140">
    <property type="entry name" value="Nucleic acid-binding proteins"/>
    <property type="match status" value="1"/>
</dbReference>
<evidence type="ECO:0000256" key="3">
    <source>
        <dbReference type="ARBA" id="ARBA00022490"/>
    </source>
</evidence>
<dbReference type="NCBIfam" id="TIGR00089">
    <property type="entry name" value="MiaB/RimO family radical SAM methylthiotransferase"/>
    <property type="match status" value="1"/>
</dbReference>
<evidence type="ECO:0000313" key="11">
    <source>
        <dbReference type="Proteomes" id="UP000095751"/>
    </source>
</evidence>
<evidence type="ECO:0000259" key="9">
    <source>
        <dbReference type="PROSITE" id="PS51918"/>
    </source>
</evidence>
<gene>
    <name evidence="10" type="ORF">FRACYDRAFT_226811</name>
</gene>
<evidence type="ECO:0000256" key="2">
    <source>
        <dbReference type="ARBA" id="ARBA00022485"/>
    </source>
</evidence>
<comment type="cofactor">
    <cofactor evidence="1">
        <name>[4Fe-4S] cluster</name>
        <dbReference type="ChEBI" id="CHEBI:49883"/>
    </cofactor>
</comment>
<dbReference type="OrthoDB" id="190098at2759"/>
<dbReference type="GO" id="GO:0006400">
    <property type="term" value="P:tRNA modification"/>
    <property type="evidence" value="ECO:0007669"/>
    <property type="project" value="InterPro"/>
</dbReference>
<dbReference type="PROSITE" id="PS51918">
    <property type="entry name" value="RADICAL_SAM"/>
    <property type="match status" value="1"/>
</dbReference>
<dbReference type="SFLD" id="SFLDS00029">
    <property type="entry name" value="Radical_SAM"/>
    <property type="match status" value="1"/>
</dbReference>
<dbReference type="InterPro" id="IPR006638">
    <property type="entry name" value="Elp3/MiaA/NifB-like_rSAM"/>
</dbReference>
<sequence length="505" mass="57530">MIIIIINEYKSAVILFQSLGCPRNFVDTEVMLGYAVSSSSDRSDGGDMLLADNADDADVIVINTCGFLESAREESRAAIADAQDAILKQKSNKRLLVTGCMVNLPKHRDSILRDFPGVDAILPSGDIDKIVGTLRDLEDNDDKDKIDRRNKKKKKRKSFIEKGDTPRFLATPPHYSYLKIAEGCRKRCSFCIIPKLKGRLQSKPISQVVEEFKAIIEHGTAREVILIAQDLGDYGLDFRNTEKEKKKSQLTPLLKAILSTMDDNDNDPFWLRLLYLYPDEITPDLIDLMEADRRIVRYVDLPIQHSHDDILKAMRRKTDSKHIKDTIANLRERLPDIYIRTSLMVGFPGETENHFLDLLQFVKESKLDHVGVFVYSNEDMAYSSRLDDQVPEDIKQDRYRRLMEVQWKIVEERHKERVNQSERLRIVVEGLKEIDGDIDDVNDSTSSLPSSTAIVGRHAGQCPEIDGQIILEGFPPVNAGERYWAEVTGYDGYDLIGRVLSEEEL</sequence>
<dbReference type="PANTHER" id="PTHR43837:SF1">
    <property type="entry name" value="RIBOSOMAL PROTEIN US12 METHYLTHIOTRANSFERASE RIMO"/>
    <property type="match status" value="1"/>
</dbReference>
<dbReference type="InterPro" id="IPR013848">
    <property type="entry name" value="Methylthiotransferase_N"/>
</dbReference>
<dbReference type="InterPro" id="IPR023404">
    <property type="entry name" value="rSAM_horseshoe"/>
</dbReference>
<dbReference type="InterPro" id="IPR002792">
    <property type="entry name" value="TRAM_dom"/>
</dbReference>
<dbReference type="PROSITE" id="PS51449">
    <property type="entry name" value="MTTASE_N"/>
    <property type="match status" value="1"/>
</dbReference>
<feature type="domain" description="MTTase N-terminal" evidence="8">
    <location>
        <begin position="12"/>
        <end position="139"/>
    </location>
</feature>
<protein>
    <submittedName>
        <fullName evidence="10">MiaB-like tRNA modifying enzyme</fullName>
    </submittedName>
</protein>
<dbReference type="SFLD" id="SFLDG01061">
    <property type="entry name" value="methylthiotransferase"/>
    <property type="match status" value="1"/>
</dbReference>